<name>A0ACA9YC07_9ASCO</name>
<gene>
    <name evidence="1" type="ORF">CLIB1444_10S02410</name>
</gene>
<protein>
    <submittedName>
        <fullName evidence="1">Uncharacterized protein</fullName>
    </submittedName>
</protein>
<accession>A0ACA9YC07</accession>
<dbReference type="EMBL" id="CALSDN010000010">
    <property type="protein sequence ID" value="CAH6722613.1"/>
    <property type="molecule type" value="Genomic_DNA"/>
</dbReference>
<comment type="caution">
    <text evidence="1">The sequence shown here is derived from an EMBL/GenBank/DDBJ whole genome shotgun (WGS) entry which is preliminary data.</text>
</comment>
<reference evidence="1" key="1">
    <citation type="submission" date="2022-06" db="EMBL/GenBank/DDBJ databases">
        <authorList>
            <person name="Legras J.-L."/>
            <person name="Devillers H."/>
            <person name="Grondin C."/>
        </authorList>
    </citation>
    <scope>NUCLEOTIDE SEQUENCE</scope>
    <source>
        <strain evidence="1">CLIB 1444</strain>
    </source>
</reference>
<evidence type="ECO:0000313" key="2">
    <source>
        <dbReference type="Proteomes" id="UP001152531"/>
    </source>
</evidence>
<proteinExistence type="predicted"/>
<sequence length="659" mass="78536">MRRKRNFNGCWTCRIRKVKCDAMRPTCERCAKAGIECEGYGIKLAFYQLLTIKNDELIDIKTDDIKYHRRTIDFCKFPRSQLYETFDELDDIVHKLSEFEGKQNFSIGPFAVYHDIKGKASEKLPIGNEKAINSISDNTIQEISPTPDEPEETTIKVRSNLIHEDLLKYAKLSIYGIKGTNYKINDQNIYHILYPTFYPNIDSDDWQPKDYFTYLIDKSNGIHLSDQFLTIIRNFKNIEFSFCKVKFEDPWKIHVMPYLQNMIFEFLIDLPTESLTGELKKVIVYLIISLNSFMLSKDKYNKIDENIKISINCRKISLNLLNYHLDEYDSNVDMKNDEYNVLLLICIILQIEIDTYLNIFENFELLFSIGEFISIQDNHNKEFSNLRLIIFTIFKIMYTFFISTQRVTQYNYQISDKHMVNYRDLNDDYDLSKVEFENPVIIEDVENDKKSLLDDEDYNNYDNDDFEPEKSNVLSENSIYLMYGLPKSLIALFEQMVHLTNHKRIFKIQSKYSRNFPKLCSEIEEKLETWEIKWKLGDSKFHKMLRLNIEIFHCSLKVYYNRLIKNEVHQHLIDRIFKHIDELTQLSGINNDIKLPYWIMVIISCDNNSTDTFNKKLFNHTSTYWRSKQVMIEINNRKLTDPISWMELIREWDIILYLG</sequence>
<dbReference type="Proteomes" id="UP001152531">
    <property type="component" value="Unassembled WGS sequence"/>
</dbReference>
<organism evidence="1 2">
    <name type="scientific">[Candida] jaroonii</name>
    <dbReference type="NCBI Taxonomy" id="467808"/>
    <lineage>
        <taxon>Eukaryota</taxon>
        <taxon>Fungi</taxon>
        <taxon>Dikarya</taxon>
        <taxon>Ascomycota</taxon>
        <taxon>Saccharomycotina</taxon>
        <taxon>Pichiomycetes</taxon>
        <taxon>Debaryomycetaceae</taxon>
        <taxon>Yamadazyma</taxon>
    </lineage>
</organism>
<evidence type="ECO:0000313" key="1">
    <source>
        <dbReference type="EMBL" id="CAH6722613.1"/>
    </source>
</evidence>
<keyword evidence="2" id="KW-1185">Reference proteome</keyword>